<dbReference type="GO" id="GO:0016747">
    <property type="term" value="F:acyltransferase activity, transferring groups other than amino-acyl groups"/>
    <property type="evidence" value="ECO:0007669"/>
    <property type="project" value="InterPro"/>
</dbReference>
<proteinExistence type="predicted"/>
<gene>
    <name evidence="3" type="ORF">A5888_000283</name>
    <name evidence="2" type="ORF">A5888_000331</name>
</gene>
<evidence type="ECO:0000313" key="3">
    <source>
        <dbReference type="EMBL" id="WYJ88564.1"/>
    </source>
</evidence>
<dbReference type="InterPro" id="IPR016181">
    <property type="entry name" value="Acyl_CoA_acyltransferase"/>
</dbReference>
<dbReference type="AlphaFoldDB" id="A0A242KBS8"/>
<dbReference type="Pfam" id="PF00583">
    <property type="entry name" value="Acetyltransf_1"/>
    <property type="match status" value="1"/>
</dbReference>
<dbReference type="Proteomes" id="UP000195141">
    <property type="component" value="Chromosome"/>
</dbReference>
<reference evidence="3" key="2">
    <citation type="submission" date="2017-05" db="EMBL/GenBank/DDBJ databases">
        <authorList>
            <consortium name="The Broad Institute Genomics Platform"/>
            <consortium name="The Broad Institute Genomic Center for Infectious Diseases"/>
            <person name="Earl A."/>
            <person name="Manson A."/>
            <person name="Schwartman J."/>
            <person name="Gilmore M."/>
            <person name="Abouelleil A."/>
            <person name="Cao P."/>
            <person name="Chapman S."/>
            <person name="Cusick C."/>
            <person name="Shea T."/>
            <person name="Young S."/>
            <person name="Neafsey D."/>
            <person name="Nusbaum C."/>
            <person name="Birren B."/>
        </authorList>
    </citation>
    <scope>NUCLEOTIDE SEQUENCE</scope>
    <source>
        <strain evidence="3">9E7_DIV0242</strain>
    </source>
</reference>
<organism evidence="2">
    <name type="scientific">Candidatus Enterococcus clewellii</name>
    <dbReference type="NCBI Taxonomy" id="1834193"/>
    <lineage>
        <taxon>Bacteria</taxon>
        <taxon>Bacillati</taxon>
        <taxon>Bacillota</taxon>
        <taxon>Bacilli</taxon>
        <taxon>Lactobacillales</taxon>
        <taxon>Enterococcaceae</taxon>
        <taxon>Enterococcus</taxon>
    </lineage>
</organism>
<keyword evidence="4" id="KW-1185">Reference proteome</keyword>
<evidence type="ECO:0000313" key="2">
    <source>
        <dbReference type="EMBL" id="OTP18517.1"/>
    </source>
</evidence>
<dbReference type="Gene3D" id="3.40.630.30">
    <property type="match status" value="1"/>
</dbReference>
<dbReference type="EMBL" id="CP147247">
    <property type="protein sequence ID" value="WYJ88564.1"/>
    <property type="molecule type" value="Genomic_DNA"/>
</dbReference>
<accession>A0A242KBS8</accession>
<evidence type="ECO:0000259" key="1">
    <source>
        <dbReference type="PROSITE" id="PS51186"/>
    </source>
</evidence>
<dbReference type="OrthoDB" id="9797178at2"/>
<feature type="domain" description="N-acetyltransferase" evidence="1">
    <location>
        <begin position="3"/>
        <end position="158"/>
    </location>
</feature>
<sequence length="216" mass="24395">MSINIRLEEEKDHRIVEEVTREAFWNLYLPGAEEHFVAHNIRTSPDFIPELTFVIELDDKIIGSIMYTRAKVIDTSGGELPVISFGPVSILPEYHRQGYGRLLIEHSINEAKRLGFNAIIIGGYPYHYHPYGFIGTKKYGLSMPDGKFYTGIMALPLYEGALDGINGSIHFSESMYPDGAGLDAFDQSFPPKEKKVEASHLEFEKAVSEIDTNDYE</sequence>
<reference evidence="2" key="1">
    <citation type="submission" date="2017-05" db="EMBL/GenBank/DDBJ databases">
        <title>The Genome Sequence of Enterococcus sp. 9E7_DIV0242.</title>
        <authorList>
            <consortium name="The Broad Institute Genomics Platform"/>
            <consortium name="The Broad Institute Genomic Center for Infectious Diseases"/>
            <person name="Earl A."/>
            <person name="Manson A."/>
            <person name="Schwartman J."/>
            <person name="Gilmore M."/>
            <person name="Abouelleil A."/>
            <person name="Cao P."/>
            <person name="Chapman S."/>
            <person name="Cusick C."/>
            <person name="Shea T."/>
            <person name="Young S."/>
            <person name="Neafsey D."/>
            <person name="Nusbaum C."/>
            <person name="Birren B."/>
        </authorList>
    </citation>
    <scope>NUCLEOTIDE SEQUENCE [LARGE SCALE GENOMIC DNA]</scope>
    <source>
        <strain evidence="2">9E7_DIV0242</strain>
    </source>
</reference>
<dbReference type="RefSeq" id="WP_086347498.1">
    <property type="nucleotide sequence ID" value="NZ_CP147247.1"/>
</dbReference>
<protein>
    <recommendedName>
        <fullName evidence="1">N-acetyltransferase domain-containing protein</fullName>
    </recommendedName>
</protein>
<dbReference type="EMBL" id="NGMM01000001">
    <property type="protein sequence ID" value="OTP18517.1"/>
    <property type="molecule type" value="Genomic_DNA"/>
</dbReference>
<reference evidence="3" key="3">
    <citation type="submission" date="2024-03" db="EMBL/GenBank/DDBJ databases">
        <title>The Genome Sequence of Enterococcus sp. DIV0242b.</title>
        <authorList>
            <consortium name="The Broad Institute Genomics Platform"/>
            <consortium name="The Broad Institute Microbial Omics Core"/>
            <consortium name="The Broad Institute Genomic Center for Infectious Diseases"/>
            <person name="Earl A."/>
            <person name="Manson A."/>
            <person name="Gilmore M."/>
            <person name="Schwartman J."/>
            <person name="Shea T."/>
            <person name="Abouelleil A."/>
            <person name="Cao P."/>
            <person name="Chapman S."/>
            <person name="Cusick C."/>
            <person name="Young S."/>
            <person name="Neafsey D."/>
            <person name="Nusbaum C."/>
            <person name="Birren B."/>
        </authorList>
    </citation>
    <scope>NUCLEOTIDE SEQUENCE</scope>
    <source>
        <strain evidence="3">9E7_DIV0242</strain>
    </source>
</reference>
<dbReference type="PROSITE" id="PS51186">
    <property type="entry name" value="GNAT"/>
    <property type="match status" value="1"/>
</dbReference>
<dbReference type="SUPFAM" id="SSF55729">
    <property type="entry name" value="Acyl-CoA N-acyltransferases (Nat)"/>
    <property type="match status" value="1"/>
</dbReference>
<name>A0A242KBS8_9ENTE</name>
<dbReference type="InterPro" id="IPR000182">
    <property type="entry name" value="GNAT_dom"/>
</dbReference>
<dbReference type="CDD" id="cd04301">
    <property type="entry name" value="NAT_SF"/>
    <property type="match status" value="1"/>
</dbReference>
<evidence type="ECO:0000313" key="4">
    <source>
        <dbReference type="Proteomes" id="UP000195141"/>
    </source>
</evidence>